<dbReference type="Proteomes" id="UP000727907">
    <property type="component" value="Unassembled WGS sequence"/>
</dbReference>
<sequence length="439" mass="46769">MRNMRSYAKSIALYEKTRKHLAGGVSSNVRYASVPVPLFFARGEGARLHDVDGNVHIDYVLGNGPAILGHAPKKVIDAVAASLGEGQLFAAQNPRETELAERLCRLLPGAELVRFSTSGTEAVLMAFRLARAFTGRDKILKFEGHYHGWSDQAYISARPPLNEAGPADAPVPVAGSPGMPASVLGDVAVCAWNDLDLLEQTLERHRGQIAGVIMEPIMVNGGAIPPAPGYLEGVRALCNKHGALFICDEVITGFRVGLRGAQGKFGVTADLSIYAKAVAAGFPLAMVAGRRDIMDTLLDKGVMHGGTYNGNVQSMAAALAALDVLEAHDGAVYRDLEARGTELMQGLASLAKKHRLPILVQGMPAIFQTFFTSGAAPRNYRESAACDRDAMLALHAALQEEGVRAQQAGKWFLSTAHDKPVIEETLAAADRAMAKVARA</sequence>
<keyword evidence="4" id="KW-1185">Reference proteome</keyword>
<dbReference type="PANTHER" id="PTHR43713">
    <property type="entry name" value="GLUTAMATE-1-SEMIALDEHYDE 2,1-AMINOMUTASE"/>
    <property type="match status" value="1"/>
</dbReference>
<comment type="cofactor">
    <cofactor evidence="1">
        <name>pyridoxal 5'-phosphate</name>
        <dbReference type="ChEBI" id="CHEBI:597326"/>
    </cofactor>
</comment>
<proteinExistence type="inferred from homology"/>
<dbReference type="PROSITE" id="PS00600">
    <property type="entry name" value="AA_TRANSFER_CLASS_3"/>
    <property type="match status" value="1"/>
</dbReference>
<keyword evidence="3" id="KW-0808">Transferase</keyword>
<evidence type="ECO:0000313" key="4">
    <source>
        <dbReference type="Proteomes" id="UP000727907"/>
    </source>
</evidence>
<reference evidence="3 4" key="1">
    <citation type="submission" date="2021-06" db="EMBL/GenBank/DDBJ databases">
        <authorList>
            <person name="Lee D.H."/>
        </authorList>
    </citation>
    <scope>NUCLEOTIDE SEQUENCE [LARGE SCALE GENOMIC DNA]</scope>
    <source>
        <strain evidence="3 4">MMS21-HV4-11</strain>
    </source>
</reference>
<dbReference type="Pfam" id="PF00202">
    <property type="entry name" value="Aminotran_3"/>
    <property type="match status" value="1"/>
</dbReference>
<comment type="caution">
    <text evidence="3">The sequence shown here is derived from an EMBL/GenBank/DDBJ whole genome shotgun (WGS) entry which is preliminary data.</text>
</comment>
<comment type="similarity">
    <text evidence="2">Belongs to the class-III pyridoxal-phosphate-dependent aminotransferase family.</text>
</comment>
<accession>A0ABS6IQ15</accession>
<name>A0ABS6IQ15_9HYPH</name>
<dbReference type="GO" id="GO:0008483">
    <property type="term" value="F:transaminase activity"/>
    <property type="evidence" value="ECO:0007669"/>
    <property type="project" value="UniProtKB-KW"/>
</dbReference>
<dbReference type="PANTHER" id="PTHR43713:SF3">
    <property type="entry name" value="GLUTAMATE-1-SEMIALDEHYDE 2,1-AMINOMUTASE 1, CHLOROPLASTIC-RELATED"/>
    <property type="match status" value="1"/>
</dbReference>
<gene>
    <name evidence="3" type="ORF">KQ910_21850</name>
</gene>
<dbReference type="InterPro" id="IPR049704">
    <property type="entry name" value="Aminotrans_3_PPA_site"/>
</dbReference>
<evidence type="ECO:0000313" key="3">
    <source>
        <dbReference type="EMBL" id="MBU8876433.1"/>
    </source>
</evidence>
<dbReference type="EMBL" id="JAHOPB010000002">
    <property type="protein sequence ID" value="MBU8876433.1"/>
    <property type="molecule type" value="Genomic_DNA"/>
</dbReference>
<evidence type="ECO:0000256" key="1">
    <source>
        <dbReference type="ARBA" id="ARBA00001933"/>
    </source>
</evidence>
<dbReference type="CDD" id="cd00610">
    <property type="entry name" value="OAT_like"/>
    <property type="match status" value="1"/>
</dbReference>
<organism evidence="3 4">
    <name type="scientific">Reyranella humidisoli</name>
    <dbReference type="NCBI Taxonomy" id="2849149"/>
    <lineage>
        <taxon>Bacteria</taxon>
        <taxon>Pseudomonadati</taxon>
        <taxon>Pseudomonadota</taxon>
        <taxon>Alphaproteobacteria</taxon>
        <taxon>Hyphomicrobiales</taxon>
        <taxon>Reyranellaceae</taxon>
        <taxon>Reyranella</taxon>
    </lineage>
</organism>
<dbReference type="InterPro" id="IPR005814">
    <property type="entry name" value="Aminotrans_3"/>
</dbReference>
<keyword evidence="2" id="KW-0663">Pyridoxal phosphate</keyword>
<evidence type="ECO:0000256" key="2">
    <source>
        <dbReference type="RuleBase" id="RU003560"/>
    </source>
</evidence>
<protein>
    <submittedName>
        <fullName evidence="3">Aspartate aminotransferase family protein</fullName>
    </submittedName>
</protein>
<keyword evidence="3" id="KW-0032">Aminotransferase</keyword>